<protein>
    <submittedName>
        <fullName evidence="2">Pol polyprotein</fullName>
    </submittedName>
</protein>
<sequence length="298" mass="33690">MGLLTPHHLTSTQVLIVQSLQRVVTLAQTRKTIDDDSQNTMAFSFDLPPQSQLIPTPLNCVAGLPLTDVGSRQKVDPILKDWFNKVNAPPVGGVYFAITKSKLLRHYQRAGSDTINTTIAVPESLRQLVLQYAHDNCLSGHSGFKKTLSNIQAYFSWPGLSNDVCCYTRSCHVCQVRSRVRSDRPAPFQPVMPMEIPFQRVIIDIVGPLPVSQNRHEYILTLVDLSTRWAEGVPLRHILAKDVAQSLFNLFCRLEFLCEIHSDKGQQFMSQILREFNSLTNMKNFLSSPYHPQTFILL</sequence>
<evidence type="ECO:0000313" key="3">
    <source>
        <dbReference type="Proteomes" id="UP000735302"/>
    </source>
</evidence>
<dbReference type="GO" id="GO:0003676">
    <property type="term" value="F:nucleic acid binding"/>
    <property type="evidence" value="ECO:0007669"/>
    <property type="project" value="InterPro"/>
</dbReference>
<dbReference type="Gene3D" id="1.10.340.70">
    <property type="match status" value="1"/>
</dbReference>
<dbReference type="PROSITE" id="PS50994">
    <property type="entry name" value="INTEGRASE"/>
    <property type="match status" value="1"/>
</dbReference>
<dbReference type="PANTHER" id="PTHR37984">
    <property type="entry name" value="PROTEIN CBG26694"/>
    <property type="match status" value="1"/>
</dbReference>
<dbReference type="PANTHER" id="PTHR37984:SF15">
    <property type="entry name" value="INTEGRASE CATALYTIC DOMAIN-CONTAINING PROTEIN"/>
    <property type="match status" value="1"/>
</dbReference>
<feature type="domain" description="Integrase catalytic" evidence="1">
    <location>
        <begin position="193"/>
        <end position="298"/>
    </location>
</feature>
<dbReference type="GO" id="GO:0015074">
    <property type="term" value="P:DNA integration"/>
    <property type="evidence" value="ECO:0007669"/>
    <property type="project" value="InterPro"/>
</dbReference>
<organism evidence="2 3">
    <name type="scientific">Plakobranchus ocellatus</name>
    <dbReference type="NCBI Taxonomy" id="259542"/>
    <lineage>
        <taxon>Eukaryota</taxon>
        <taxon>Metazoa</taxon>
        <taxon>Spiralia</taxon>
        <taxon>Lophotrochozoa</taxon>
        <taxon>Mollusca</taxon>
        <taxon>Gastropoda</taxon>
        <taxon>Heterobranchia</taxon>
        <taxon>Euthyneura</taxon>
        <taxon>Panpulmonata</taxon>
        <taxon>Sacoglossa</taxon>
        <taxon>Placobranchoidea</taxon>
        <taxon>Plakobranchidae</taxon>
        <taxon>Plakobranchus</taxon>
    </lineage>
</organism>
<proteinExistence type="predicted"/>
<dbReference type="Proteomes" id="UP000735302">
    <property type="component" value="Unassembled WGS sequence"/>
</dbReference>
<dbReference type="Pfam" id="PF00665">
    <property type="entry name" value="rve"/>
    <property type="match status" value="1"/>
</dbReference>
<dbReference type="InterPro" id="IPR041588">
    <property type="entry name" value="Integrase_H2C2"/>
</dbReference>
<dbReference type="SUPFAM" id="SSF53098">
    <property type="entry name" value="Ribonuclease H-like"/>
    <property type="match status" value="1"/>
</dbReference>
<evidence type="ECO:0000313" key="2">
    <source>
        <dbReference type="EMBL" id="GFN87466.1"/>
    </source>
</evidence>
<dbReference type="InterPro" id="IPR012337">
    <property type="entry name" value="RNaseH-like_sf"/>
</dbReference>
<reference evidence="2 3" key="1">
    <citation type="journal article" date="2021" name="Elife">
        <title>Chloroplast acquisition without the gene transfer in kleptoplastic sea slugs, Plakobranchus ocellatus.</title>
        <authorList>
            <person name="Maeda T."/>
            <person name="Takahashi S."/>
            <person name="Yoshida T."/>
            <person name="Shimamura S."/>
            <person name="Takaki Y."/>
            <person name="Nagai Y."/>
            <person name="Toyoda A."/>
            <person name="Suzuki Y."/>
            <person name="Arimoto A."/>
            <person name="Ishii H."/>
            <person name="Satoh N."/>
            <person name="Nishiyama T."/>
            <person name="Hasebe M."/>
            <person name="Maruyama T."/>
            <person name="Minagawa J."/>
            <person name="Obokata J."/>
            <person name="Shigenobu S."/>
        </authorList>
    </citation>
    <scope>NUCLEOTIDE SEQUENCE [LARGE SCALE GENOMIC DNA]</scope>
</reference>
<gene>
    <name evidence="2" type="ORF">PoB_001397200</name>
</gene>
<dbReference type="InterPro" id="IPR050951">
    <property type="entry name" value="Retrovirus_Pol_polyprotein"/>
</dbReference>
<dbReference type="FunFam" id="1.10.340.70:FF:000001">
    <property type="entry name" value="Retrovirus-related Pol polyprotein from transposon gypsy-like Protein"/>
    <property type="match status" value="1"/>
</dbReference>
<comment type="caution">
    <text evidence="2">The sequence shown here is derived from an EMBL/GenBank/DDBJ whole genome shotgun (WGS) entry which is preliminary data.</text>
</comment>
<dbReference type="EMBL" id="BLXT01001714">
    <property type="protein sequence ID" value="GFN87466.1"/>
    <property type="molecule type" value="Genomic_DNA"/>
</dbReference>
<name>A0AAV3YWW5_9GAST</name>
<dbReference type="InterPro" id="IPR001584">
    <property type="entry name" value="Integrase_cat-core"/>
</dbReference>
<dbReference type="Gene3D" id="3.30.420.10">
    <property type="entry name" value="Ribonuclease H-like superfamily/Ribonuclease H"/>
    <property type="match status" value="1"/>
</dbReference>
<keyword evidence="3" id="KW-1185">Reference proteome</keyword>
<dbReference type="Pfam" id="PF17921">
    <property type="entry name" value="Integrase_H2C2"/>
    <property type="match status" value="1"/>
</dbReference>
<accession>A0AAV3YWW5</accession>
<dbReference type="InterPro" id="IPR036397">
    <property type="entry name" value="RNaseH_sf"/>
</dbReference>
<evidence type="ECO:0000259" key="1">
    <source>
        <dbReference type="PROSITE" id="PS50994"/>
    </source>
</evidence>
<dbReference type="AlphaFoldDB" id="A0AAV3YWW5"/>